<dbReference type="SMART" id="SM00361">
    <property type="entry name" value="RRM_1"/>
    <property type="match status" value="1"/>
</dbReference>
<evidence type="ECO:0000259" key="6">
    <source>
        <dbReference type="PROSITE" id="PS50102"/>
    </source>
</evidence>
<dbReference type="GO" id="GO:0008380">
    <property type="term" value="P:RNA splicing"/>
    <property type="evidence" value="ECO:0007669"/>
    <property type="project" value="UniProtKB-KW"/>
</dbReference>
<dbReference type="InterPro" id="IPR000504">
    <property type="entry name" value="RRM_dom"/>
</dbReference>
<dbReference type="SUPFAM" id="SSF54928">
    <property type="entry name" value="RNA-binding domain, RBD"/>
    <property type="match status" value="1"/>
</dbReference>
<name>G3AXK3_CANTC</name>
<proteinExistence type="predicted"/>
<keyword evidence="1" id="KW-0507">mRNA processing</keyword>
<dbReference type="EMBL" id="GL996510">
    <property type="protein sequence ID" value="EGV66405.1"/>
    <property type="molecule type" value="Genomic_DNA"/>
</dbReference>
<feature type="region of interest" description="Disordered" evidence="5">
    <location>
        <begin position="1"/>
        <end position="197"/>
    </location>
</feature>
<dbReference type="InterPro" id="IPR035979">
    <property type="entry name" value="RBD_domain_sf"/>
</dbReference>
<dbReference type="STRING" id="590646.G3AXK3"/>
<dbReference type="GeneID" id="18250090"/>
<keyword evidence="3" id="KW-0508">mRNA splicing</keyword>
<organism evidence="8">
    <name type="scientific">Candida tenuis (strain ATCC 10573 / BCRC 21748 / CBS 615 / JCM 9827 / NBRC 10315 / NRRL Y-1498 / VKM Y-70)</name>
    <name type="common">Yeast</name>
    <name type="synonym">Yamadazyma tenuis</name>
    <dbReference type="NCBI Taxonomy" id="590646"/>
    <lineage>
        <taxon>Eukaryota</taxon>
        <taxon>Fungi</taxon>
        <taxon>Dikarya</taxon>
        <taxon>Ascomycota</taxon>
        <taxon>Saccharomycotina</taxon>
        <taxon>Pichiomycetes</taxon>
        <taxon>Debaryomycetaceae</taxon>
        <taxon>Yamadazyma</taxon>
    </lineage>
</organism>
<accession>G3AXK3</accession>
<evidence type="ECO:0000256" key="1">
    <source>
        <dbReference type="ARBA" id="ARBA00022664"/>
    </source>
</evidence>
<dbReference type="GO" id="GO:0003723">
    <property type="term" value="F:RNA binding"/>
    <property type="evidence" value="ECO:0007669"/>
    <property type="project" value="UniProtKB-UniRule"/>
</dbReference>
<dbReference type="eggNOG" id="KOG0120">
    <property type="taxonomic scope" value="Eukaryota"/>
</dbReference>
<feature type="compositionally biased region" description="Basic and acidic residues" evidence="5">
    <location>
        <begin position="9"/>
        <end position="18"/>
    </location>
</feature>
<feature type="compositionally biased region" description="Basic and acidic residues" evidence="5">
    <location>
        <begin position="31"/>
        <end position="40"/>
    </location>
</feature>
<dbReference type="OrthoDB" id="10266058at2759"/>
<evidence type="ECO:0000256" key="3">
    <source>
        <dbReference type="ARBA" id="ARBA00023187"/>
    </source>
</evidence>
<dbReference type="CDD" id="cd12232">
    <property type="entry name" value="RRM3_U2AF65"/>
    <property type="match status" value="1"/>
</dbReference>
<dbReference type="PANTHER" id="PTHR23139">
    <property type="entry name" value="RNA-BINDING PROTEIN"/>
    <property type="match status" value="1"/>
</dbReference>
<reference evidence="7 8" key="1">
    <citation type="journal article" date="2011" name="Proc. Natl. Acad. Sci. U.S.A.">
        <title>Comparative genomics of xylose-fermenting fungi for enhanced biofuel production.</title>
        <authorList>
            <person name="Wohlbach D.J."/>
            <person name="Kuo A."/>
            <person name="Sato T.K."/>
            <person name="Potts K.M."/>
            <person name="Salamov A.A."/>
            <person name="LaButti K.M."/>
            <person name="Sun H."/>
            <person name="Clum A."/>
            <person name="Pangilinan J.L."/>
            <person name="Lindquist E.A."/>
            <person name="Lucas S."/>
            <person name="Lapidus A."/>
            <person name="Jin M."/>
            <person name="Gunawan C."/>
            <person name="Balan V."/>
            <person name="Dale B.E."/>
            <person name="Jeffries T.W."/>
            <person name="Zinkel R."/>
            <person name="Barry K.W."/>
            <person name="Grigoriev I.V."/>
            <person name="Gasch A.P."/>
        </authorList>
    </citation>
    <scope>NUCLEOTIDE SEQUENCE [LARGE SCALE GENOMIC DNA]</scope>
    <source>
        <strain evidence="8">ATCC 10573 / BCRC 21748 / CBS 615 / JCM 9827 / NBRC 10315 / NRRL Y-1498 / VKM Y-70</strain>
    </source>
</reference>
<dbReference type="PROSITE" id="PS50102">
    <property type="entry name" value="RRM"/>
    <property type="match status" value="1"/>
</dbReference>
<feature type="compositionally biased region" description="Low complexity" evidence="5">
    <location>
        <begin position="98"/>
        <end position="117"/>
    </location>
</feature>
<evidence type="ECO:0000256" key="2">
    <source>
        <dbReference type="ARBA" id="ARBA00022884"/>
    </source>
</evidence>
<keyword evidence="8" id="KW-1185">Reference proteome</keyword>
<dbReference type="Gene3D" id="3.30.70.330">
    <property type="match status" value="3"/>
</dbReference>
<feature type="domain" description="RRM" evidence="6">
    <location>
        <begin position="539"/>
        <end position="630"/>
    </location>
</feature>
<dbReference type="Proteomes" id="UP000000707">
    <property type="component" value="Unassembled WGS sequence"/>
</dbReference>
<feature type="compositionally biased region" description="Polar residues" evidence="5">
    <location>
        <begin position="156"/>
        <end position="170"/>
    </location>
</feature>
<evidence type="ECO:0000313" key="7">
    <source>
        <dbReference type="EMBL" id="EGV66405.1"/>
    </source>
</evidence>
<dbReference type="FunFam" id="3.30.70.330:FF:000097">
    <property type="entry name" value="U2 snRNP auxiliary factor large subunit"/>
    <property type="match status" value="1"/>
</dbReference>
<protein>
    <recommendedName>
        <fullName evidence="6">RRM domain-containing protein</fullName>
    </recommendedName>
</protein>
<evidence type="ECO:0000313" key="8">
    <source>
        <dbReference type="Proteomes" id="UP000000707"/>
    </source>
</evidence>
<dbReference type="InterPro" id="IPR003954">
    <property type="entry name" value="RRM_euk-type"/>
</dbReference>
<keyword evidence="2 4" id="KW-0694">RNA-binding</keyword>
<dbReference type="InterPro" id="IPR012677">
    <property type="entry name" value="Nucleotide-bd_a/b_plait_sf"/>
</dbReference>
<evidence type="ECO:0000256" key="4">
    <source>
        <dbReference type="PROSITE-ProRule" id="PRU00176"/>
    </source>
</evidence>
<dbReference type="HOGENOM" id="CLU_025739_0_0_1"/>
<sequence length="641" mass="72796">MSNPSMYQLRKDKCDRSNTNRVSDSNYNSYDDGRRNRNRDNYSSYSSRGRERGTDGGNTQGYNEEYPSSRPDRKRPFEQSSYNHGPRGDQRGYIDNKQNNYSNYSNYSNRGGYQNSNDRSTGYQHNDRGYSYQNSDKGRYNRPQNSWGQQRYARGPSSSGSNQMSLGNSNGHDRYRPPTYPDNQQPQEEPQKPEDPAVLKKSLEMYEEKLKEMTDKQSLEDITGIDSKWGKKPSGFENVSSQRAKLSGLFPLPGHPRPIDFTKLEGIVRNRTLNGNDILIDTSRIDPNDSIAAKTVFITGIDFDQIDYLKVAQAVNKYLAQLDVPEVQDDNIEFKTRTKDNRSLIIEFRNNLCATICLTLDEKSVEVDGTLIPITITRPNEYIAQGYVAKEDDSNVPDCAYKVALHFGTEHEEDEVRKSIEEHIPIKQFQFLKEKYNKESMGIAFANFQLQSYDPTSAITVVQQVLLNLTQGSSIFSKADFACIVPNQTSIQEQPSNMASLQSFVKNQLISTTVTDNNPNIVSEVVRDNRKSKVIQIINAVTTKDLKDDETYGFISSDVEQEVKKFGEVIRVKIPRPANDFTPGLTESSTPGLGRIFVEFSNEDSAFKAILGLAGRMYNDRTVLCSYFDVDDFNKTIMLSK</sequence>
<dbReference type="GO" id="GO:0006397">
    <property type="term" value="P:mRNA processing"/>
    <property type="evidence" value="ECO:0007669"/>
    <property type="project" value="UniProtKB-KW"/>
</dbReference>
<gene>
    <name evidence="7" type="ORF">CANTEDRAFT_91566</name>
</gene>
<dbReference type="AlphaFoldDB" id="G3AXK3"/>
<evidence type="ECO:0000256" key="5">
    <source>
        <dbReference type="SAM" id="MobiDB-lite"/>
    </source>
</evidence>
<dbReference type="KEGG" id="cten:18250090"/>
<dbReference type="RefSeq" id="XP_006683663.1">
    <property type="nucleotide sequence ID" value="XM_006683600.1"/>
</dbReference>